<dbReference type="Proteomes" id="UP000694910">
    <property type="component" value="Unplaced"/>
</dbReference>
<reference evidence="18" key="1">
    <citation type="submission" date="2025-08" db="UniProtKB">
        <authorList>
            <consortium name="RefSeq"/>
        </authorList>
    </citation>
    <scope>IDENTIFICATION</scope>
</reference>
<gene>
    <name evidence="18" type="primary">LOC101387499</name>
</gene>
<evidence type="ECO:0000256" key="15">
    <source>
        <dbReference type="ARBA" id="ARBA00045943"/>
    </source>
</evidence>
<dbReference type="Pfam" id="PF15367">
    <property type="entry name" value="CABS1"/>
    <property type="match status" value="1"/>
</dbReference>
<keyword evidence="8" id="KW-0106">Calcium</keyword>
<dbReference type="GeneID" id="101387499"/>
<dbReference type="PANTHER" id="PTHR22810:SF1">
    <property type="entry name" value="CALCIUM-BINDING AND SPERMATID-SPECIFIC PROTEIN 1"/>
    <property type="match status" value="1"/>
</dbReference>
<accession>A0ABM0H481</accession>
<keyword evidence="6" id="KW-0597">Phosphoprotein</keyword>
<evidence type="ECO:0000256" key="10">
    <source>
        <dbReference type="ARBA" id="ARBA00023069"/>
    </source>
</evidence>
<keyword evidence="11" id="KW-0496">Mitochondrion</keyword>
<feature type="compositionally biased region" description="Basic and acidic residues" evidence="16">
    <location>
        <begin position="348"/>
        <end position="366"/>
    </location>
</feature>
<evidence type="ECO:0000256" key="2">
    <source>
        <dbReference type="ARBA" id="ARBA00004230"/>
    </source>
</evidence>
<evidence type="ECO:0000256" key="9">
    <source>
        <dbReference type="ARBA" id="ARBA00022846"/>
    </source>
</evidence>
<comment type="function">
    <text evidence="15">Calcium-binding protein. Essential for maintaining the structural integrity of the sperm flagella.</text>
</comment>
<evidence type="ECO:0000256" key="11">
    <source>
        <dbReference type="ARBA" id="ARBA00023128"/>
    </source>
</evidence>
<sequence length="404" mass="44317">MVPLCPMAEDGLPNIYSHHPTESSKATTEATIFFGADNTIPRSETTITSEGDHITSVNDHTQESDFSTTTYNKLTSLKERLKSEDDAESHIMKSSPHLEKEITTLTGTTNSMPSDYITEDFISMKIGNISSPVATVSLIDFSTNTAKEDIFLDPTGPGDEDVSITSEVPGTLKESTANIADTPALPAKKGEPDANTYSSSVKPNVTADEAVQISDSSIPEAEISPATEKNFTTIPDITSLTEEKIPEIDLILPEDDPNAVPKLTDSDEEKFTTVFELTTTLERDKDNPEDILLTDEESTDEVNVWIETENANEAEKYPVWLTAVESRYDFIVPASVATNLMEDSSTTTKEDLSENNRMESVTKDTEAFSGTAPDLDTPNHTEDTFTTEMGVFKLLKEEPDEFLI</sequence>
<keyword evidence="5" id="KW-0963">Cytoplasm</keyword>
<dbReference type="InterPro" id="IPR026118">
    <property type="entry name" value="Ca-bd_spermatid"/>
</dbReference>
<evidence type="ECO:0000256" key="14">
    <source>
        <dbReference type="ARBA" id="ARBA00023329"/>
    </source>
</evidence>
<evidence type="ECO:0000256" key="6">
    <source>
        <dbReference type="ARBA" id="ARBA00022553"/>
    </source>
</evidence>
<keyword evidence="12" id="KW-0472">Membrane</keyword>
<protein>
    <recommendedName>
        <fullName evidence="4">Calcium-binding and spermatid-specific protein 1</fullName>
    </recommendedName>
</protein>
<comment type="subcellular location">
    <subcellularLocation>
        <location evidence="2">Cell projection</location>
        <location evidence="2">Cilium</location>
        <location evidence="2">Flagellum</location>
    </subcellularLocation>
    <subcellularLocation>
        <location evidence="1">Cytoplasmic vesicle</location>
        <location evidence="1">Secretory vesicle</location>
        <location evidence="1">Acrosome</location>
    </subcellularLocation>
    <subcellularLocation>
        <location evidence="3">Mitochondrion inner membrane</location>
    </subcellularLocation>
</comment>
<feature type="region of interest" description="Disordered" evidence="16">
    <location>
        <begin position="342"/>
        <end position="381"/>
    </location>
</feature>
<evidence type="ECO:0000256" key="5">
    <source>
        <dbReference type="ARBA" id="ARBA00022490"/>
    </source>
</evidence>
<proteinExistence type="predicted"/>
<keyword evidence="10" id="KW-0969">Cilium</keyword>
<dbReference type="PANTHER" id="PTHR22810">
    <property type="entry name" value="TESTIS DEVELOPMENT PROTEIN NYD-SP26"/>
    <property type="match status" value="1"/>
</dbReference>
<evidence type="ECO:0000313" key="18">
    <source>
        <dbReference type="RefSeq" id="XP_004419199.2"/>
    </source>
</evidence>
<evidence type="ECO:0000256" key="16">
    <source>
        <dbReference type="SAM" id="MobiDB-lite"/>
    </source>
</evidence>
<evidence type="ECO:0000256" key="13">
    <source>
        <dbReference type="ARBA" id="ARBA00023273"/>
    </source>
</evidence>
<keyword evidence="7" id="KW-0999">Mitochondrion inner membrane</keyword>
<keyword evidence="14" id="KW-0968">Cytoplasmic vesicle</keyword>
<evidence type="ECO:0000256" key="12">
    <source>
        <dbReference type="ARBA" id="ARBA00023136"/>
    </source>
</evidence>
<organism evidence="17 18">
    <name type="scientific">Ceratotherium simum simum</name>
    <name type="common">Southern white rhinoceros</name>
    <dbReference type="NCBI Taxonomy" id="73337"/>
    <lineage>
        <taxon>Eukaryota</taxon>
        <taxon>Metazoa</taxon>
        <taxon>Chordata</taxon>
        <taxon>Craniata</taxon>
        <taxon>Vertebrata</taxon>
        <taxon>Euteleostomi</taxon>
        <taxon>Mammalia</taxon>
        <taxon>Eutheria</taxon>
        <taxon>Laurasiatheria</taxon>
        <taxon>Perissodactyla</taxon>
        <taxon>Rhinocerotidae</taxon>
        <taxon>Ceratotherium</taxon>
    </lineage>
</organism>
<evidence type="ECO:0000256" key="7">
    <source>
        <dbReference type="ARBA" id="ARBA00022792"/>
    </source>
</evidence>
<evidence type="ECO:0000313" key="17">
    <source>
        <dbReference type="Proteomes" id="UP000694910"/>
    </source>
</evidence>
<keyword evidence="13" id="KW-0966">Cell projection</keyword>
<keyword evidence="9" id="KW-0282">Flagellum</keyword>
<keyword evidence="17" id="KW-1185">Reference proteome</keyword>
<name>A0ABM0H481_CERSS</name>
<evidence type="ECO:0000256" key="1">
    <source>
        <dbReference type="ARBA" id="ARBA00004218"/>
    </source>
</evidence>
<evidence type="ECO:0000256" key="4">
    <source>
        <dbReference type="ARBA" id="ARBA00015158"/>
    </source>
</evidence>
<evidence type="ECO:0000256" key="3">
    <source>
        <dbReference type="ARBA" id="ARBA00004273"/>
    </source>
</evidence>
<evidence type="ECO:0000256" key="8">
    <source>
        <dbReference type="ARBA" id="ARBA00022837"/>
    </source>
</evidence>
<dbReference type="RefSeq" id="XP_004419199.2">
    <property type="nucleotide sequence ID" value="XM_004419142.2"/>
</dbReference>